<gene>
    <name evidence="2" type="ORF">NCTC10359_00689</name>
</gene>
<sequence>MKKLMLFALIGTVLCSNITVAQTFTKIHHLPEHIKSHDKLVQITTPSPI</sequence>
<keyword evidence="1" id="KW-0732">Signal</keyword>
<organism evidence="2 3">
    <name type="scientific">Moraxella lacunata</name>
    <dbReference type="NCBI Taxonomy" id="477"/>
    <lineage>
        <taxon>Bacteria</taxon>
        <taxon>Pseudomonadati</taxon>
        <taxon>Pseudomonadota</taxon>
        <taxon>Gammaproteobacteria</taxon>
        <taxon>Moraxellales</taxon>
        <taxon>Moraxellaceae</taxon>
        <taxon>Moraxella</taxon>
    </lineage>
</organism>
<name>A0A378T5J6_MORLA</name>
<reference evidence="2 3" key="1">
    <citation type="submission" date="2018-06" db="EMBL/GenBank/DDBJ databases">
        <authorList>
            <consortium name="Pathogen Informatics"/>
            <person name="Doyle S."/>
        </authorList>
    </citation>
    <scope>NUCLEOTIDE SEQUENCE [LARGE SCALE GENOMIC DNA]</scope>
    <source>
        <strain evidence="2 3">NCTC10359</strain>
    </source>
</reference>
<dbReference type="AlphaFoldDB" id="A0A378T5J6"/>
<proteinExistence type="predicted"/>
<protein>
    <submittedName>
        <fullName evidence="2">Uncharacterized protein</fullName>
    </submittedName>
</protein>
<dbReference type="Proteomes" id="UP000254437">
    <property type="component" value="Unassembled WGS sequence"/>
</dbReference>
<feature type="chain" id="PRO_5016871682" evidence="1">
    <location>
        <begin position="22"/>
        <end position="49"/>
    </location>
</feature>
<evidence type="ECO:0000313" key="3">
    <source>
        <dbReference type="Proteomes" id="UP000254437"/>
    </source>
</evidence>
<evidence type="ECO:0000256" key="1">
    <source>
        <dbReference type="SAM" id="SignalP"/>
    </source>
</evidence>
<accession>A0A378T5J6</accession>
<evidence type="ECO:0000313" key="2">
    <source>
        <dbReference type="EMBL" id="STZ56088.1"/>
    </source>
</evidence>
<feature type="signal peptide" evidence="1">
    <location>
        <begin position="1"/>
        <end position="21"/>
    </location>
</feature>
<dbReference type="EMBL" id="UGQU01000001">
    <property type="protein sequence ID" value="STZ56088.1"/>
    <property type="molecule type" value="Genomic_DNA"/>
</dbReference>